<sequence>MSVIEWLTSKILPEAVKAGSFGIDVRSFISFEVSDQRAIDQMCSDVIFGDVVLETTKNKQLKIKVVIKTRRRSLDTLLETSKMFHNEVLFYTKILPLFKKYDRDNFLSTNICEYVYGRATNDHKLAEDVIILKHLAQKCFKLSEDRLYLDQRHVELALDRIGRYHGISLLCQASDPQAFDEVASEIQYIPFSEDVGKEFGVSAFLRGLEPLKADEKYRDRLAGLIANCEGGLQLMARYTTDHSGPLSVIAHGDLTRNNMMFKYGPDGEPIEVAFFDFGTINYCSPAIDVSTLLSCNVSAEMRRDHWDHFLQTYHGAVTCLMAGHPRTPSFETVVLDLRRNGVYGYHQCALFAPTMFNLIEGTLDLTPPEWEHLDEAQLKKEMLARTANFKDLAAHPKAVQLMAGVARHMLDKEYIF</sequence>
<dbReference type="AlphaFoldDB" id="A0A9P0A6P0"/>
<dbReference type="PANTHER" id="PTHR11012:SF8">
    <property type="entry name" value="JUVENILE HORMONE-INDUCIBLE PROTEIN 26"/>
    <property type="match status" value="1"/>
</dbReference>
<dbReference type="InterPro" id="IPR015897">
    <property type="entry name" value="CHK_kinase-like"/>
</dbReference>
<dbReference type="InterPro" id="IPR011009">
    <property type="entry name" value="Kinase-like_dom_sf"/>
</dbReference>
<dbReference type="Proteomes" id="UP001152759">
    <property type="component" value="Chromosome 2"/>
</dbReference>
<feature type="domain" description="CHK kinase-like" evidence="1">
    <location>
        <begin position="130"/>
        <end position="322"/>
    </location>
</feature>
<gene>
    <name evidence="2" type="ORF">BEMITA_LOCUS4925</name>
</gene>
<reference evidence="2" key="1">
    <citation type="submission" date="2021-12" db="EMBL/GenBank/DDBJ databases">
        <authorList>
            <person name="King R."/>
        </authorList>
    </citation>
    <scope>NUCLEOTIDE SEQUENCE</scope>
</reference>
<name>A0A9P0A6P0_BEMTA</name>
<dbReference type="Gene3D" id="3.90.1200.10">
    <property type="match status" value="1"/>
</dbReference>
<proteinExistence type="predicted"/>
<protein>
    <recommendedName>
        <fullName evidence="1">CHK kinase-like domain-containing protein</fullName>
    </recommendedName>
</protein>
<organism evidence="2 3">
    <name type="scientific">Bemisia tabaci</name>
    <name type="common">Sweetpotato whitefly</name>
    <name type="synonym">Aleurodes tabaci</name>
    <dbReference type="NCBI Taxonomy" id="7038"/>
    <lineage>
        <taxon>Eukaryota</taxon>
        <taxon>Metazoa</taxon>
        <taxon>Ecdysozoa</taxon>
        <taxon>Arthropoda</taxon>
        <taxon>Hexapoda</taxon>
        <taxon>Insecta</taxon>
        <taxon>Pterygota</taxon>
        <taxon>Neoptera</taxon>
        <taxon>Paraneoptera</taxon>
        <taxon>Hemiptera</taxon>
        <taxon>Sternorrhyncha</taxon>
        <taxon>Aleyrodoidea</taxon>
        <taxon>Aleyrodidae</taxon>
        <taxon>Aleyrodinae</taxon>
        <taxon>Bemisia</taxon>
    </lineage>
</organism>
<keyword evidence="3" id="KW-1185">Reference proteome</keyword>
<dbReference type="PANTHER" id="PTHR11012">
    <property type="entry name" value="PROTEIN KINASE-LIKE DOMAIN-CONTAINING"/>
    <property type="match status" value="1"/>
</dbReference>
<evidence type="ECO:0000313" key="2">
    <source>
        <dbReference type="EMBL" id="CAH0385727.1"/>
    </source>
</evidence>
<dbReference type="Pfam" id="PF02958">
    <property type="entry name" value="EcKL"/>
    <property type="match status" value="1"/>
</dbReference>
<evidence type="ECO:0000259" key="1">
    <source>
        <dbReference type="SMART" id="SM00587"/>
    </source>
</evidence>
<dbReference type="SMART" id="SM00587">
    <property type="entry name" value="CHK"/>
    <property type="match status" value="1"/>
</dbReference>
<dbReference type="KEGG" id="btab:109041856"/>
<dbReference type="EMBL" id="OU963863">
    <property type="protein sequence ID" value="CAH0385727.1"/>
    <property type="molecule type" value="Genomic_DNA"/>
</dbReference>
<accession>A0A9P0A6P0</accession>
<evidence type="ECO:0000313" key="3">
    <source>
        <dbReference type="Proteomes" id="UP001152759"/>
    </source>
</evidence>
<dbReference type="SUPFAM" id="SSF56112">
    <property type="entry name" value="Protein kinase-like (PK-like)"/>
    <property type="match status" value="1"/>
</dbReference>
<dbReference type="InterPro" id="IPR004119">
    <property type="entry name" value="EcKL"/>
</dbReference>